<sequence>MQQQQQHTHIQSIGTGDRTLFAGNSAGGSGLKCPRCGCLNTKFCYYNNYNLSQPRFFCKGCRRYWTKGGVLRNVPVGGGTRKTKRSNHNITGDGKSTTSHNISPEMTPTETAPTLVKSHSSTDNHYLFSEMTSSSDELPERFRSVPEISFLTQQRDEDQDWGLFDESYWINNSDDHQLKYMI</sequence>
<evidence type="ECO:0000256" key="8">
    <source>
        <dbReference type="PROSITE-ProRule" id="PRU00071"/>
    </source>
</evidence>
<protein>
    <recommendedName>
        <fullName evidence="9">Dof zinc finger protein</fullName>
    </recommendedName>
</protein>
<dbReference type="Pfam" id="PF02701">
    <property type="entry name" value="Zn_ribbon_Dof"/>
    <property type="match status" value="1"/>
</dbReference>
<evidence type="ECO:0000256" key="4">
    <source>
        <dbReference type="ARBA" id="ARBA00023015"/>
    </source>
</evidence>
<dbReference type="InterPro" id="IPR003851">
    <property type="entry name" value="Znf_Dof"/>
</dbReference>
<dbReference type="GO" id="GO:0005634">
    <property type="term" value="C:nucleus"/>
    <property type="evidence" value="ECO:0007669"/>
    <property type="project" value="UniProtKB-SubCell"/>
</dbReference>
<evidence type="ECO:0000259" key="11">
    <source>
        <dbReference type="PROSITE" id="PS50884"/>
    </source>
</evidence>
<proteinExistence type="predicted"/>
<keyword evidence="4 9" id="KW-0805">Transcription regulation</keyword>
<dbReference type="GO" id="GO:0003700">
    <property type="term" value="F:DNA-binding transcription factor activity"/>
    <property type="evidence" value="ECO:0007669"/>
    <property type="project" value="UniProtKB-UniRule"/>
</dbReference>
<name>A0AAD8P6F2_TARER</name>
<keyword evidence="5 8" id="KW-0238">DNA-binding</keyword>
<organism evidence="12 13">
    <name type="scientific">Tagetes erecta</name>
    <name type="common">African marigold</name>
    <dbReference type="NCBI Taxonomy" id="13708"/>
    <lineage>
        <taxon>Eukaryota</taxon>
        <taxon>Viridiplantae</taxon>
        <taxon>Streptophyta</taxon>
        <taxon>Embryophyta</taxon>
        <taxon>Tracheophyta</taxon>
        <taxon>Spermatophyta</taxon>
        <taxon>Magnoliopsida</taxon>
        <taxon>eudicotyledons</taxon>
        <taxon>Gunneridae</taxon>
        <taxon>Pentapetalae</taxon>
        <taxon>asterids</taxon>
        <taxon>campanulids</taxon>
        <taxon>Asterales</taxon>
        <taxon>Asteraceae</taxon>
        <taxon>Asteroideae</taxon>
        <taxon>Heliantheae alliance</taxon>
        <taxon>Tageteae</taxon>
        <taxon>Tagetes</taxon>
    </lineage>
</organism>
<dbReference type="PANTHER" id="PTHR31992:SF205">
    <property type="entry name" value="DOF ZINC FINGER PROTEIN"/>
    <property type="match status" value="1"/>
</dbReference>
<dbReference type="InterPro" id="IPR045174">
    <property type="entry name" value="Dof"/>
</dbReference>
<gene>
    <name evidence="12" type="ORF">QVD17_10580</name>
</gene>
<feature type="region of interest" description="Disordered" evidence="10">
    <location>
        <begin position="76"/>
        <end position="115"/>
    </location>
</feature>
<evidence type="ECO:0000313" key="12">
    <source>
        <dbReference type="EMBL" id="KAK1433666.1"/>
    </source>
</evidence>
<dbReference type="PANTHER" id="PTHR31992">
    <property type="entry name" value="DOF ZINC FINGER PROTEIN DOF1.4-RELATED"/>
    <property type="match status" value="1"/>
</dbReference>
<keyword evidence="7 8" id="KW-0539">Nucleus</keyword>
<reference evidence="12" key="1">
    <citation type="journal article" date="2023" name="bioRxiv">
        <title>Improved chromosome-level genome assembly for marigold (Tagetes erecta).</title>
        <authorList>
            <person name="Jiang F."/>
            <person name="Yuan L."/>
            <person name="Wang S."/>
            <person name="Wang H."/>
            <person name="Xu D."/>
            <person name="Wang A."/>
            <person name="Fan W."/>
        </authorList>
    </citation>
    <scope>NUCLEOTIDE SEQUENCE</scope>
    <source>
        <strain evidence="12">WSJ</strain>
        <tissue evidence="12">Leaf</tissue>
    </source>
</reference>
<feature type="domain" description="Dof-type" evidence="11">
    <location>
        <begin position="31"/>
        <end position="85"/>
    </location>
</feature>
<dbReference type="GO" id="GO:0003677">
    <property type="term" value="F:DNA binding"/>
    <property type="evidence" value="ECO:0007669"/>
    <property type="project" value="UniProtKB-UniRule"/>
</dbReference>
<dbReference type="EMBL" id="JAUHHV010000002">
    <property type="protein sequence ID" value="KAK1433666.1"/>
    <property type="molecule type" value="Genomic_DNA"/>
</dbReference>
<keyword evidence="6 9" id="KW-0804">Transcription</keyword>
<comment type="caution">
    <text evidence="12">The sequence shown here is derived from an EMBL/GenBank/DDBJ whole genome shotgun (WGS) entry which is preliminary data.</text>
</comment>
<evidence type="ECO:0000256" key="7">
    <source>
        <dbReference type="ARBA" id="ARBA00023242"/>
    </source>
</evidence>
<dbReference type="PROSITE" id="PS01361">
    <property type="entry name" value="ZF_DOF_1"/>
    <property type="match status" value="1"/>
</dbReference>
<evidence type="ECO:0000256" key="2">
    <source>
        <dbReference type="ARBA" id="ARBA00022771"/>
    </source>
</evidence>
<feature type="compositionally biased region" description="Polar residues" evidence="10">
    <location>
        <begin position="88"/>
        <end position="115"/>
    </location>
</feature>
<evidence type="ECO:0000256" key="1">
    <source>
        <dbReference type="ARBA" id="ARBA00022723"/>
    </source>
</evidence>
<keyword evidence="3 9" id="KW-0862">Zinc</keyword>
<dbReference type="AlphaFoldDB" id="A0AAD8P6F2"/>
<evidence type="ECO:0000256" key="9">
    <source>
        <dbReference type="RuleBase" id="RU369094"/>
    </source>
</evidence>
<evidence type="ECO:0000256" key="10">
    <source>
        <dbReference type="SAM" id="MobiDB-lite"/>
    </source>
</evidence>
<accession>A0AAD8P6F2</accession>
<dbReference type="Proteomes" id="UP001229421">
    <property type="component" value="Unassembled WGS sequence"/>
</dbReference>
<keyword evidence="13" id="KW-1185">Reference proteome</keyword>
<dbReference type="GO" id="GO:0008270">
    <property type="term" value="F:zinc ion binding"/>
    <property type="evidence" value="ECO:0007669"/>
    <property type="project" value="UniProtKB-KW"/>
</dbReference>
<evidence type="ECO:0000256" key="6">
    <source>
        <dbReference type="ARBA" id="ARBA00023163"/>
    </source>
</evidence>
<evidence type="ECO:0000256" key="3">
    <source>
        <dbReference type="ARBA" id="ARBA00022833"/>
    </source>
</evidence>
<dbReference type="PROSITE" id="PS50884">
    <property type="entry name" value="ZF_DOF_2"/>
    <property type="match status" value="1"/>
</dbReference>
<comment type="subcellular location">
    <subcellularLocation>
        <location evidence="8 9">Nucleus</location>
    </subcellularLocation>
</comment>
<keyword evidence="1 9" id="KW-0479">Metal-binding</keyword>
<evidence type="ECO:0000256" key="5">
    <source>
        <dbReference type="ARBA" id="ARBA00023125"/>
    </source>
</evidence>
<comment type="function">
    <text evidence="9">Transcription factor that binds specifically to a 5'-AA[AG]G-3' consensus core sequence.</text>
</comment>
<evidence type="ECO:0000313" key="13">
    <source>
        <dbReference type="Proteomes" id="UP001229421"/>
    </source>
</evidence>
<keyword evidence="2 8" id="KW-0863">Zinc-finger</keyword>